<dbReference type="EMBL" id="JAWQEG010003566">
    <property type="protein sequence ID" value="KAK3865544.1"/>
    <property type="molecule type" value="Genomic_DNA"/>
</dbReference>
<keyword evidence="2" id="KW-1185">Reference proteome</keyword>
<name>A0AAE1F168_PETCI</name>
<evidence type="ECO:0000313" key="2">
    <source>
        <dbReference type="Proteomes" id="UP001286313"/>
    </source>
</evidence>
<dbReference type="Proteomes" id="UP001286313">
    <property type="component" value="Unassembled WGS sequence"/>
</dbReference>
<sequence>MEESVEASTAPPIRHYPPQVPPLPPPSVHLNPTVLQCVECEHTMFEGTGSTVKTEGFRKTRSRHSKPGLCCNAASVIHNLPLPLLESWHNCDWAPTPRVGLLALFTSLICFCRSSGFQLIDAGGLLTASASCN</sequence>
<accession>A0AAE1F168</accession>
<reference evidence="1" key="1">
    <citation type="submission" date="2023-10" db="EMBL/GenBank/DDBJ databases">
        <title>Genome assemblies of two species of porcelain crab, Petrolisthes cinctipes and Petrolisthes manimaculis (Anomura: Porcellanidae).</title>
        <authorList>
            <person name="Angst P."/>
        </authorList>
    </citation>
    <scope>NUCLEOTIDE SEQUENCE</scope>
    <source>
        <strain evidence="1">PB745_01</strain>
        <tissue evidence="1">Gill</tissue>
    </source>
</reference>
<protein>
    <submittedName>
        <fullName evidence="1">Uncharacterized protein</fullName>
    </submittedName>
</protein>
<evidence type="ECO:0000313" key="1">
    <source>
        <dbReference type="EMBL" id="KAK3865544.1"/>
    </source>
</evidence>
<dbReference type="AlphaFoldDB" id="A0AAE1F168"/>
<comment type="caution">
    <text evidence="1">The sequence shown here is derived from an EMBL/GenBank/DDBJ whole genome shotgun (WGS) entry which is preliminary data.</text>
</comment>
<proteinExistence type="predicted"/>
<gene>
    <name evidence="1" type="ORF">Pcinc_028854</name>
</gene>
<organism evidence="1 2">
    <name type="scientific">Petrolisthes cinctipes</name>
    <name type="common">Flat porcelain crab</name>
    <dbReference type="NCBI Taxonomy" id="88211"/>
    <lineage>
        <taxon>Eukaryota</taxon>
        <taxon>Metazoa</taxon>
        <taxon>Ecdysozoa</taxon>
        <taxon>Arthropoda</taxon>
        <taxon>Crustacea</taxon>
        <taxon>Multicrustacea</taxon>
        <taxon>Malacostraca</taxon>
        <taxon>Eumalacostraca</taxon>
        <taxon>Eucarida</taxon>
        <taxon>Decapoda</taxon>
        <taxon>Pleocyemata</taxon>
        <taxon>Anomura</taxon>
        <taxon>Galatheoidea</taxon>
        <taxon>Porcellanidae</taxon>
        <taxon>Petrolisthes</taxon>
    </lineage>
</organism>